<name>A0A395VBK1_9FIRM</name>
<dbReference type="AlphaFoldDB" id="A0A395VBK1"/>
<dbReference type="Proteomes" id="UP000266172">
    <property type="component" value="Unassembled WGS sequence"/>
</dbReference>
<protein>
    <submittedName>
        <fullName evidence="2">Uncharacterized protein</fullName>
    </submittedName>
</protein>
<gene>
    <name evidence="2" type="ORF">DWX93_04600</name>
</gene>
<proteinExistence type="predicted"/>
<sequence length="201" mass="22436">MKNAAMIIVSAIMGFLILGIVLTIGGSMNRRCEVETILPSTMEKTVEGMLFTEAGCSSGELVIAECVELLAAEIDTDSDVVLKVYQNDVQKGVLSMKLQEKFQHPNGMEGTAEAVRTIIREERENVSKEQYRVRFYQNREGMLGEGSCYKVYTVEEGQCLQPPAEPGGNGVVFAGWHDWNDYAADFSQPIEENRDYYAAWE</sequence>
<dbReference type="Gene3D" id="2.60.40.4270">
    <property type="entry name" value="Listeria-Bacteroides repeat domain"/>
    <property type="match status" value="1"/>
</dbReference>
<evidence type="ECO:0000313" key="3">
    <source>
        <dbReference type="Proteomes" id="UP000266172"/>
    </source>
</evidence>
<dbReference type="RefSeq" id="WP_118096784.1">
    <property type="nucleotide sequence ID" value="NZ_QRVL01000001.1"/>
</dbReference>
<evidence type="ECO:0000256" key="1">
    <source>
        <dbReference type="SAM" id="Phobius"/>
    </source>
</evidence>
<dbReference type="InterPro" id="IPR042229">
    <property type="entry name" value="Listeria/Bacterioides_rpt_sf"/>
</dbReference>
<keyword evidence="1" id="KW-0812">Transmembrane</keyword>
<keyword evidence="1" id="KW-0472">Membrane</keyword>
<reference evidence="2 3" key="1">
    <citation type="submission" date="2018-08" db="EMBL/GenBank/DDBJ databases">
        <title>A genome reference for cultivated species of the human gut microbiota.</title>
        <authorList>
            <person name="Zou Y."/>
            <person name="Xue W."/>
            <person name="Luo G."/>
        </authorList>
    </citation>
    <scope>NUCLEOTIDE SEQUENCE [LARGE SCALE GENOMIC DNA]</scope>
    <source>
        <strain evidence="2 3">AF22-12AC</strain>
    </source>
</reference>
<comment type="caution">
    <text evidence="2">The sequence shown here is derived from an EMBL/GenBank/DDBJ whole genome shotgun (WGS) entry which is preliminary data.</text>
</comment>
<evidence type="ECO:0000313" key="2">
    <source>
        <dbReference type="EMBL" id="RGS42590.1"/>
    </source>
</evidence>
<keyword evidence="1" id="KW-1133">Transmembrane helix</keyword>
<accession>A0A395VBK1</accession>
<dbReference type="EMBL" id="QRVL01000001">
    <property type="protein sequence ID" value="RGS42590.1"/>
    <property type="molecule type" value="Genomic_DNA"/>
</dbReference>
<organism evidence="2 3">
    <name type="scientific">Roseburia hominis</name>
    <dbReference type="NCBI Taxonomy" id="301301"/>
    <lineage>
        <taxon>Bacteria</taxon>
        <taxon>Bacillati</taxon>
        <taxon>Bacillota</taxon>
        <taxon>Clostridia</taxon>
        <taxon>Lachnospirales</taxon>
        <taxon>Lachnospiraceae</taxon>
        <taxon>Roseburia</taxon>
    </lineage>
</organism>
<feature type="transmembrane region" description="Helical" evidence="1">
    <location>
        <begin position="6"/>
        <end position="25"/>
    </location>
</feature>